<dbReference type="PANTHER" id="PTHR13710:SF105">
    <property type="entry name" value="ATP-DEPENDENT DNA HELICASE Q1"/>
    <property type="match status" value="1"/>
</dbReference>
<evidence type="ECO:0000256" key="7">
    <source>
        <dbReference type="ARBA" id="ARBA00022801"/>
    </source>
</evidence>
<keyword evidence="8 20" id="KW-0347">Helicase</keyword>
<dbReference type="InterPro" id="IPR027417">
    <property type="entry name" value="P-loop_NTPase"/>
</dbReference>
<dbReference type="Pfam" id="PF16124">
    <property type="entry name" value="RecQ_Zn_bind"/>
    <property type="match status" value="1"/>
</dbReference>
<evidence type="ECO:0000259" key="17">
    <source>
        <dbReference type="PROSITE" id="PS50967"/>
    </source>
</evidence>
<evidence type="ECO:0000256" key="9">
    <source>
        <dbReference type="ARBA" id="ARBA00022833"/>
    </source>
</evidence>
<evidence type="ECO:0000256" key="14">
    <source>
        <dbReference type="ARBA" id="ARBA00023235"/>
    </source>
</evidence>
<dbReference type="EMBL" id="CP146284">
    <property type="protein sequence ID" value="WWV66504.1"/>
    <property type="molecule type" value="Genomic_DNA"/>
</dbReference>
<evidence type="ECO:0000256" key="5">
    <source>
        <dbReference type="ARBA" id="ARBA00022741"/>
    </source>
</evidence>
<comment type="similarity">
    <text evidence="3">Belongs to the helicase family. RecQ subfamily.</text>
</comment>
<evidence type="ECO:0000256" key="1">
    <source>
        <dbReference type="ARBA" id="ARBA00001946"/>
    </source>
</evidence>
<evidence type="ECO:0000256" key="2">
    <source>
        <dbReference type="ARBA" id="ARBA00001947"/>
    </source>
</evidence>
<comment type="catalytic activity">
    <reaction evidence="15">
        <text>Couples ATP hydrolysis with the unwinding of duplex DNA by translocating in the 3'-5' direction.</text>
        <dbReference type="EC" id="5.6.2.4"/>
    </reaction>
</comment>
<dbReference type="Gene3D" id="1.10.150.80">
    <property type="entry name" value="HRDC domain"/>
    <property type="match status" value="1"/>
</dbReference>
<keyword evidence="11" id="KW-0238">DNA-binding</keyword>
<dbReference type="InterPro" id="IPR011545">
    <property type="entry name" value="DEAD/DEAH_box_helicase_dom"/>
</dbReference>
<dbReference type="InterPro" id="IPR010997">
    <property type="entry name" value="HRDC-like_sf"/>
</dbReference>
<dbReference type="Pfam" id="PF00570">
    <property type="entry name" value="HRDC"/>
    <property type="match status" value="1"/>
</dbReference>
<dbReference type="EC" id="5.6.2.4" evidence="16"/>
<sequence length="614" mass="69977">MKELQQLLKKFFGYSEFRPLQAEIIQHILQKKDALVLMPTGGGKSICYQLPAIYLPGITLVISPLIALMKDQVEGLIANGIPAASLNSMMSDSEQQQVKQLCIQGKIKLLYISPERVKAEADWFLPRLDISLIAIDEAHCVSHWGHDFRPEYTQLAILKERFSKVPVVALTATADKVTRTDIIEQLRLDNPQVFISSFDRPNLSLTVRRGLNKKEKIKSIVHFIRQHRDQSGIIYCMKRSDTEMLAEELSLFQIKATAYHAGLSPQKREQAQDDFIHDRVDVVCATVAFGMGIDKSNIRWVIHFNMPGSIENYYQEIGRAGRDGAKSDTLLFYSMSDLIVLRQFAEESGQVEINLEKLNRMQRYCETDICRRRILLSYFGEEVEKDCGNCDVCKNPPLRFDGSILVQKALSAVVRTQQQIGIEMLIHILRGAARAELTEKGYHLIKTYGAGRDLSYVEWKEYIYQMIQLGFLEIDYAHANRLKVTPLGTKVLYGKTTAQLTKYMPPEPEKKKTKASTGKKGFKAQPIRPIESESVDEVLWDALKQLRKQLADRESRPAYHIFTDDSLEDMVAQKPITLGDFNQIRGVGQIKLEKYGRVFVSLIRFVLKLPKLEG</sequence>
<evidence type="ECO:0000259" key="19">
    <source>
        <dbReference type="PROSITE" id="PS51194"/>
    </source>
</evidence>
<dbReference type="Pfam" id="PF09382">
    <property type="entry name" value="RQC"/>
    <property type="match status" value="1"/>
</dbReference>
<evidence type="ECO:0000256" key="16">
    <source>
        <dbReference type="NCBIfam" id="TIGR01389"/>
    </source>
</evidence>
<dbReference type="SMART" id="SM00490">
    <property type="entry name" value="HELICc"/>
    <property type="match status" value="1"/>
</dbReference>
<dbReference type="SMART" id="SM00487">
    <property type="entry name" value="DEXDc"/>
    <property type="match status" value="1"/>
</dbReference>
<protein>
    <recommendedName>
        <fullName evidence="16">DNA helicase RecQ</fullName>
        <ecNumber evidence="16">5.6.2.4</ecNumber>
    </recommendedName>
</protein>
<dbReference type="PANTHER" id="PTHR13710">
    <property type="entry name" value="DNA HELICASE RECQ FAMILY MEMBER"/>
    <property type="match status" value="1"/>
</dbReference>
<dbReference type="SUPFAM" id="SSF47819">
    <property type="entry name" value="HRDC-like"/>
    <property type="match status" value="1"/>
</dbReference>
<accession>A0ABZ2IQN5</accession>
<feature type="domain" description="HRDC" evidence="17">
    <location>
        <begin position="533"/>
        <end position="613"/>
    </location>
</feature>
<evidence type="ECO:0000256" key="15">
    <source>
        <dbReference type="ARBA" id="ARBA00034617"/>
    </source>
</evidence>
<keyword evidence="12" id="KW-0233">DNA recombination</keyword>
<dbReference type="SUPFAM" id="SSF52540">
    <property type="entry name" value="P-loop containing nucleoside triphosphate hydrolases"/>
    <property type="match status" value="1"/>
</dbReference>
<keyword evidence="10" id="KW-0067">ATP-binding</keyword>
<dbReference type="RefSeq" id="WP_251966312.1">
    <property type="nucleotide sequence ID" value="NZ_CP146284.1"/>
</dbReference>
<dbReference type="Gene3D" id="1.10.10.10">
    <property type="entry name" value="Winged helix-like DNA-binding domain superfamily/Winged helix DNA-binding domain"/>
    <property type="match status" value="1"/>
</dbReference>
<organism evidence="20 21">
    <name type="scientific">Parabacteroides absconsus</name>
    <dbReference type="NCBI Taxonomy" id="2951805"/>
    <lineage>
        <taxon>Bacteria</taxon>
        <taxon>Pseudomonadati</taxon>
        <taxon>Bacteroidota</taxon>
        <taxon>Bacteroidia</taxon>
        <taxon>Bacteroidales</taxon>
        <taxon>Tannerellaceae</taxon>
        <taxon>Parabacteroides</taxon>
    </lineage>
</organism>
<proteinExistence type="inferred from homology"/>
<dbReference type="NCBIfam" id="TIGR00614">
    <property type="entry name" value="recQ_fam"/>
    <property type="match status" value="1"/>
</dbReference>
<dbReference type="Pfam" id="PF00271">
    <property type="entry name" value="Helicase_C"/>
    <property type="match status" value="1"/>
</dbReference>
<dbReference type="CDD" id="cd17920">
    <property type="entry name" value="DEXHc_RecQ"/>
    <property type="match status" value="1"/>
</dbReference>
<dbReference type="InterPro" id="IPR032284">
    <property type="entry name" value="RecQ_Zn-bd"/>
</dbReference>
<evidence type="ECO:0000256" key="8">
    <source>
        <dbReference type="ARBA" id="ARBA00022806"/>
    </source>
</evidence>
<feature type="domain" description="Helicase C-terminal" evidence="19">
    <location>
        <begin position="216"/>
        <end position="366"/>
    </location>
</feature>
<dbReference type="SMART" id="SM00341">
    <property type="entry name" value="HRDC"/>
    <property type="match status" value="1"/>
</dbReference>
<dbReference type="NCBIfam" id="TIGR01389">
    <property type="entry name" value="recQ"/>
    <property type="match status" value="1"/>
</dbReference>
<keyword evidence="21" id="KW-1185">Reference proteome</keyword>
<evidence type="ECO:0000256" key="11">
    <source>
        <dbReference type="ARBA" id="ARBA00023125"/>
    </source>
</evidence>
<keyword evidence="14" id="KW-0413">Isomerase</keyword>
<keyword evidence="9" id="KW-0862">Zinc</keyword>
<dbReference type="PROSITE" id="PS51194">
    <property type="entry name" value="HELICASE_CTER"/>
    <property type="match status" value="1"/>
</dbReference>
<dbReference type="GO" id="GO:0003678">
    <property type="term" value="F:DNA helicase activity"/>
    <property type="evidence" value="ECO:0007669"/>
    <property type="project" value="UniProtKB-EC"/>
</dbReference>
<dbReference type="Gene3D" id="3.40.50.300">
    <property type="entry name" value="P-loop containing nucleotide triphosphate hydrolases"/>
    <property type="match status" value="2"/>
</dbReference>
<reference evidence="20 21" key="1">
    <citation type="submission" date="2024-02" db="EMBL/GenBank/DDBJ databases">
        <title>Whole genome sequencing of Parabacteroides sp. AD58.</title>
        <authorList>
            <person name="Chaplin A.V."/>
            <person name="Pikina A.P."/>
            <person name="Sokolova S.R."/>
            <person name="Korostin D.O."/>
            <person name="Efimov B.A."/>
        </authorList>
    </citation>
    <scope>NUCLEOTIDE SEQUENCE [LARGE SCALE GENOMIC DNA]</scope>
    <source>
        <strain evidence="20 21">AD58</strain>
    </source>
</reference>
<evidence type="ECO:0000259" key="18">
    <source>
        <dbReference type="PROSITE" id="PS51192"/>
    </source>
</evidence>
<dbReference type="InterPro" id="IPR036390">
    <property type="entry name" value="WH_DNA-bd_sf"/>
</dbReference>
<dbReference type="GO" id="GO:0016787">
    <property type="term" value="F:hydrolase activity"/>
    <property type="evidence" value="ECO:0007669"/>
    <property type="project" value="UniProtKB-KW"/>
</dbReference>
<dbReference type="CDD" id="cd18794">
    <property type="entry name" value="SF2_C_RecQ"/>
    <property type="match status" value="1"/>
</dbReference>
<evidence type="ECO:0000313" key="21">
    <source>
        <dbReference type="Proteomes" id="UP001320603"/>
    </source>
</evidence>
<dbReference type="InterPro" id="IPR044876">
    <property type="entry name" value="HRDC_dom_sf"/>
</dbReference>
<dbReference type="SUPFAM" id="SSF46785">
    <property type="entry name" value="Winged helix' DNA-binding domain"/>
    <property type="match status" value="1"/>
</dbReference>
<keyword evidence="4" id="KW-0479">Metal-binding</keyword>
<dbReference type="Proteomes" id="UP001320603">
    <property type="component" value="Chromosome"/>
</dbReference>
<evidence type="ECO:0000256" key="6">
    <source>
        <dbReference type="ARBA" id="ARBA00022763"/>
    </source>
</evidence>
<evidence type="ECO:0000256" key="13">
    <source>
        <dbReference type="ARBA" id="ARBA00023204"/>
    </source>
</evidence>
<dbReference type="InterPro" id="IPR006293">
    <property type="entry name" value="DNA_helicase_ATP-dep_RecQ_bac"/>
</dbReference>
<evidence type="ECO:0000313" key="20">
    <source>
        <dbReference type="EMBL" id="WWV66504.1"/>
    </source>
</evidence>
<dbReference type="SMART" id="SM00956">
    <property type="entry name" value="RQC"/>
    <property type="match status" value="1"/>
</dbReference>
<dbReference type="InterPro" id="IPR001650">
    <property type="entry name" value="Helicase_C-like"/>
</dbReference>
<keyword evidence="13" id="KW-0234">DNA repair</keyword>
<dbReference type="PROSITE" id="PS51192">
    <property type="entry name" value="HELICASE_ATP_BIND_1"/>
    <property type="match status" value="1"/>
</dbReference>
<dbReference type="PROSITE" id="PS50967">
    <property type="entry name" value="HRDC"/>
    <property type="match status" value="1"/>
</dbReference>
<comment type="cofactor">
    <cofactor evidence="2">
        <name>Zn(2+)</name>
        <dbReference type="ChEBI" id="CHEBI:29105"/>
    </cofactor>
</comment>
<evidence type="ECO:0000256" key="4">
    <source>
        <dbReference type="ARBA" id="ARBA00022723"/>
    </source>
</evidence>
<dbReference type="InterPro" id="IPR014001">
    <property type="entry name" value="Helicase_ATP-bd"/>
</dbReference>
<dbReference type="InterPro" id="IPR018982">
    <property type="entry name" value="RQC_domain"/>
</dbReference>
<dbReference type="InterPro" id="IPR002121">
    <property type="entry name" value="HRDC_dom"/>
</dbReference>
<keyword evidence="7 20" id="KW-0378">Hydrolase</keyword>
<keyword evidence="6" id="KW-0227">DNA damage</keyword>
<keyword evidence="5" id="KW-0547">Nucleotide-binding</keyword>
<dbReference type="Pfam" id="PF00270">
    <property type="entry name" value="DEAD"/>
    <property type="match status" value="1"/>
</dbReference>
<feature type="domain" description="Helicase ATP-binding" evidence="18">
    <location>
        <begin position="25"/>
        <end position="192"/>
    </location>
</feature>
<comment type="cofactor">
    <cofactor evidence="1">
        <name>Mg(2+)</name>
        <dbReference type="ChEBI" id="CHEBI:18420"/>
    </cofactor>
</comment>
<evidence type="ECO:0000256" key="12">
    <source>
        <dbReference type="ARBA" id="ARBA00023172"/>
    </source>
</evidence>
<dbReference type="InterPro" id="IPR004589">
    <property type="entry name" value="DNA_helicase_ATP-dep_RecQ"/>
</dbReference>
<evidence type="ECO:0000256" key="3">
    <source>
        <dbReference type="ARBA" id="ARBA00005446"/>
    </source>
</evidence>
<name>A0ABZ2IQN5_9BACT</name>
<dbReference type="InterPro" id="IPR036388">
    <property type="entry name" value="WH-like_DNA-bd_sf"/>
</dbReference>
<gene>
    <name evidence="20" type="primary">recQ</name>
    <name evidence="20" type="ORF">NEE14_000480</name>
</gene>
<evidence type="ECO:0000256" key="10">
    <source>
        <dbReference type="ARBA" id="ARBA00022840"/>
    </source>
</evidence>